<organism evidence="1 2">
    <name type="scientific">Caerostris extrusa</name>
    <name type="common">Bark spider</name>
    <name type="synonym">Caerostris bankana</name>
    <dbReference type="NCBI Taxonomy" id="172846"/>
    <lineage>
        <taxon>Eukaryota</taxon>
        <taxon>Metazoa</taxon>
        <taxon>Ecdysozoa</taxon>
        <taxon>Arthropoda</taxon>
        <taxon>Chelicerata</taxon>
        <taxon>Arachnida</taxon>
        <taxon>Araneae</taxon>
        <taxon>Araneomorphae</taxon>
        <taxon>Entelegynae</taxon>
        <taxon>Araneoidea</taxon>
        <taxon>Araneidae</taxon>
        <taxon>Caerostris</taxon>
    </lineage>
</organism>
<evidence type="ECO:0000313" key="1">
    <source>
        <dbReference type="EMBL" id="GIY73939.1"/>
    </source>
</evidence>
<comment type="caution">
    <text evidence="1">The sequence shown here is derived from an EMBL/GenBank/DDBJ whole genome shotgun (WGS) entry which is preliminary data.</text>
</comment>
<gene>
    <name evidence="1" type="ORF">CEXT_222031</name>
</gene>
<name>A0AAV4VWG8_CAEEX</name>
<accession>A0AAV4VWG8</accession>
<proteinExistence type="predicted"/>
<dbReference type="EMBL" id="BPLR01015142">
    <property type="protein sequence ID" value="GIY73939.1"/>
    <property type="molecule type" value="Genomic_DNA"/>
</dbReference>
<reference evidence="1 2" key="1">
    <citation type="submission" date="2021-06" db="EMBL/GenBank/DDBJ databases">
        <title>Caerostris extrusa draft genome.</title>
        <authorList>
            <person name="Kono N."/>
            <person name="Arakawa K."/>
        </authorList>
    </citation>
    <scope>NUCLEOTIDE SEQUENCE [LARGE SCALE GENOMIC DNA]</scope>
</reference>
<dbReference type="Proteomes" id="UP001054945">
    <property type="component" value="Unassembled WGS sequence"/>
</dbReference>
<dbReference type="AlphaFoldDB" id="A0AAV4VWG8"/>
<evidence type="ECO:0000313" key="2">
    <source>
        <dbReference type="Proteomes" id="UP001054945"/>
    </source>
</evidence>
<protein>
    <submittedName>
        <fullName evidence="1">Uncharacterized protein</fullName>
    </submittedName>
</protein>
<sequence>MGHTQTRNPERKRRKGCSCVSFDPSVVRGGVCLSGVLCHGKVHLKVQNKFQTKQLNGAANGKVFSHAPSAENDLNDSERRARILEFAITLLPKKTAFFLQEMPLKILGQGFDRANWHMKPKIKRLQPACFAIQHLANQILSYQTQKAVLIENTFPHGLSVNFIK</sequence>
<keyword evidence="2" id="KW-1185">Reference proteome</keyword>